<dbReference type="Proteomes" id="UP000757435">
    <property type="component" value="Unassembled WGS sequence"/>
</dbReference>
<comment type="caution">
    <text evidence="1">The sequence shown here is derived from an EMBL/GenBank/DDBJ whole genome shotgun (WGS) entry which is preliminary data.</text>
</comment>
<sequence>MTIDFHLFHLPVMLKLFRLALLLPSLFLPSLILPLISSSIAPAIAQERQGCYMVNATGRLIDLSEICPSAVQAQASPPQLGTGDIQVTLRWATTDDLDVAVTDPSGDTVTFANPNIASRGQLDLDANANCVNPIQAPIENIFWPPSLAPQGDYSITVNLYARCQGAAPVSFTITLLVQGTTQTLNGTVDEQNPVATFPFSLPQRQP</sequence>
<organism evidence="1 2">
    <name type="scientific">Drouetiella hepatica Uher 2000/2452</name>
    <dbReference type="NCBI Taxonomy" id="904376"/>
    <lineage>
        <taxon>Bacteria</taxon>
        <taxon>Bacillati</taxon>
        <taxon>Cyanobacteriota</taxon>
        <taxon>Cyanophyceae</taxon>
        <taxon>Oculatellales</taxon>
        <taxon>Oculatellaceae</taxon>
        <taxon>Drouetiella</taxon>
    </lineage>
</organism>
<dbReference type="AlphaFoldDB" id="A0A951QDF4"/>
<gene>
    <name evidence="1" type="ORF">KME15_17445</name>
</gene>
<dbReference type="EMBL" id="JAHHHD010000021">
    <property type="protein sequence ID" value="MBW4660460.1"/>
    <property type="molecule type" value="Genomic_DNA"/>
</dbReference>
<reference evidence="1" key="1">
    <citation type="submission" date="2021-05" db="EMBL/GenBank/DDBJ databases">
        <authorList>
            <person name="Pietrasiak N."/>
            <person name="Ward R."/>
            <person name="Stajich J.E."/>
            <person name="Kurbessoian T."/>
        </authorList>
    </citation>
    <scope>NUCLEOTIDE SEQUENCE</scope>
    <source>
        <strain evidence="1">UHER 2000/2452</strain>
    </source>
</reference>
<name>A0A951QDF4_9CYAN</name>
<evidence type="ECO:0000313" key="1">
    <source>
        <dbReference type="EMBL" id="MBW4660460.1"/>
    </source>
</evidence>
<evidence type="ECO:0000313" key="2">
    <source>
        <dbReference type="Proteomes" id="UP000757435"/>
    </source>
</evidence>
<accession>A0A951QDF4</accession>
<reference evidence="1" key="2">
    <citation type="journal article" date="2022" name="Microbiol. Resour. Announc.">
        <title>Metagenome Sequencing to Explore Phylogenomics of Terrestrial Cyanobacteria.</title>
        <authorList>
            <person name="Ward R.D."/>
            <person name="Stajich J.E."/>
            <person name="Johansen J.R."/>
            <person name="Huntemann M."/>
            <person name="Clum A."/>
            <person name="Foster B."/>
            <person name="Foster B."/>
            <person name="Roux S."/>
            <person name="Palaniappan K."/>
            <person name="Varghese N."/>
            <person name="Mukherjee S."/>
            <person name="Reddy T.B.K."/>
            <person name="Daum C."/>
            <person name="Copeland A."/>
            <person name="Chen I.A."/>
            <person name="Ivanova N.N."/>
            <person name="Kyrpides N.C."/>
            <person name="Shapiro N."/>
            <person name="Eloe-Fadrosh E.A."/>
            <person name="Pietrasiak N."/>
        </authorList>
    </citation>
    <scope>NUCLEOTIDE SEQUENCE</scope>
    <source>
        <strain evidence="1">UHER 2000/2452</strain>
    </source>
</reference>
<protein>
    <submittedName>
        <fullName evidence="1">Uncharacterized protein</fullName>
    </submittedName>
</protein>
<proteinExistence type="predicted"/>